<evidence type="ECO:0000313" key="10">
    <source>
        <dbReference type="EMBL" id="AMB37186.1"/>
    </source>
</evidence>
<comment type="similarity">
    <text evidence="1">Belongs to the cytochrome c family. PetJ subfamily.</text>
</comment>
<evidence type="ECO:0000256" key="1">
    <source>
        <dbReference type="ARBA" id="ARBA00009650"/>
    </source>
</evidence>
<protein>
    <submittedName>
        <fullName evidence="10">Cytochrome c</fullName>
    </submittedName>
</protein>
<dbReference type="SUPFAM" id="SSF46626">
    <property type="entry name" value="Cytochrome c"/>
    <property type="match status" value="1"/>
</dbReference>
<keyword evidence="4 8" id="KW-0479">Metal-binding</keyword>
<evidence type="ECO:0000256" key="4">
    <source>
        <dbReference type="ARBA" id="ARBA00022723"/>
    </source>
</evidence>
<evidence type="ECO:0000256" key="5">
    <source>
        <dbReference type="ARBA" id="ARBA00022982"/>
    </source>
</evidence>
<proteinExistence type="evidence at transcript level"/>
<name>A0A0Y0HDX2_PYRHA</name>
<organism evidence="10">
    <name type="scientific">Pyropia haitanensis</name>
    <name type="common">Red seaweed</name>
    <name type="synonym">Porphyra haitanensis</name>
    <dbReference type="NCBI Taxonomy" id="1262161"/>
    <lineage>
        <taxon>Eukaryota</taxon>
        <taxon>Rhodophyta</taxon>
        <taxon>Bangiophyceae</taxon>
        <taxon>Bangiales</taxon>
        <taxon>Bangiaceae</taxon>
        <taxon>Pyropia</taxon>
    </lineage>
</organism>
<dbReference type="GO" id="GO:0005506">
    <property type="term" value="F:iron ion binding"/>
    <property type="evidence" value="ECO:0007669"/>
    <property type="project" value="InterPro"/>
</dbReference>
<reference evidence="10" key="1">
    <citation type="submission" date="2015-08" db="EMBL/GenBank/DDBJ databases">
        <authorList>
            <person name="Babu N.S."/>
            <person name="Beckwith C.J."/>
            <person name="Beseler K.G."/>
            <person name="Brison A."/>
            <person name="Carone J.V."/>
            <person name="Caskin T.P."/>
            <person name="Diamond M."/>
            <person name="Durham M.E."/>
            <person name="Foxe J.M."/>
            <person name="Go M."/>
            <person name="Henderson B.A."/>
            <person name="Jones I.B."/>
            <person name="McGettigan J.A."/>
            <person name="Micheletti S.J."/>
            <person name="Nasrallah M.E."/>
            <person name="Ortiz D."/>
            <person name="Piller C.R."/>
            <person name="Privatt S.R."/>
            <person name="Schneider S.L."/>
            <person name="Sharp S."/>
            <person name="Smith T.C."/>
            <person name="Stanton J.D."/>
            <person name="Ullery H.E."/>
            <person name="Wilson R.J."/>
            <person name="Serrano M.G."/>
            <person name="Buck G."/>
            <person name="Lee V."/>
            <person name="Wang Y."/>
            <person name="Carvalho R."/>
            <person name="Voegtly L."/>
            <person name="Shi R."/>
            <person name="Duckworth R."/>
            <person name="Johnson A."/>
            <person name="Loviza R."/>
            <person name="Walstead R."/>
            <person name="Shah Z."/>
            <person name="Kiflezghi M."/>
            <person name="Wade K."/>
            <person name="Ball S.L."/>
            <person name="Bradley K.W."/>
            <person name="Asai D.J."/>
            <person name="Bowman C.A."/>
            <person name="Russell D.A."/>
            <person name="Pope W.H."/>
            <person name="Jacobs-Sera D."/>
            <person name="Hendrix R.W."/>
            <person name="Hatfull G.F."/>
        </authorList>
    </citation>
    <scope>NUCLEOTIDE SEQUENCE</scope>
    <source>
        <strain evidence="10">Z61</strain>
        <tissue evidence="10">Thallus</tissue>
    </source>
</reference>
<accession>A0A0Y0HDX2</accession>
<dbReference type="AlphaFoldDB" id="A0A0Y0HDX2"/>
<dbReference type="InterPro" id="IPR023655">
    <property type="entry name" value="Cyt_C6"/>
</dbReference>
<evidence type="ECO:0000256" key="8">
    <source>
        <dbReference type="PROSITE-ProRule" id="PRU00433"/>
    </source>
</evidence>
<dbReference type="GO" id="GO:0009055">
    <property type="term" value="F:electron transfer activity"/>
    <property type="evidence" value="ECO:0007669"/>
    <property type="project" value="InterPro"/>
</dbReference>
<keyword evidence="5" id="KW-0249">Electron transport</keyword>
<dbReference type="InterPro" id="IPR009056">
    <property type="entry name" value="Cyt_c-like_dom"/>
</dbReference>
<feature type="domain" description="Cytochrome c" evidence="9">
    <location>
        <begin position="76"/>
        <end position="159"/>
    </location>
</feature>
<evidence type="ECO:0000256" key="6">
    <source>
        <dbReference type="ARBA" id="ARBA00023004"/>
    </source>
</evidence>
<dbReference type="InterPro" id="IPR036909">
    <property type="entry name" value="Cyt_c-like_dom_sf"/>
</dbReference>
<keyword evidence="7" id="KW-0793">Thylakoid</keyword>
<dbReference type="EMBL" id="KT581953">
    <property type="protein sequence ID" value="AMB37186.1"/>
    <property type="molecule type" value="mRNA"/>
</dbReference>
<keyword evidence="3 8" id="KW-0349">Heme</keyword>
<keyword evidence="6 8" id="KW-0408">Iron</keyword>
<sequence>MAFGTRFVPAFASAAPLSLGGVRRAECSQKGVATATRRAVPVATMPAAIGKASAGTCSLLLAIAVGVLSAIPASAAALDDGQAIFEKSCAACHAGGGNIIGFSRGKTLKASALAKYGYNSPEAVAGLVRSGKGVMPGYDVGQLSDADVSAVSKFVISAAERGWK</sequence>
<evidence type="ECO:0000256" key="7">
    <source>
        <dbReference type="ARBA" id="ARBA00023078"/>
    </source>
</evidence>
<evidence type="ECO:0000259" key="9">
    <source>
        <dbReference type="PROSITE" id="PS51007"/>
    </source>
</evidence>
<dbReference type="PANTHER" id="PTHR34688">
    <property type="entry name" value="CYTOCHROME C6, CHLOROPLASTIC"/>
    <property type="match status" value="1"/>
</dbReference>
<evidence type="ECO:0000256" key="3">
    <source>
        <dbReference type="ARBA" id="ARBA00022617"/>
    </source>
</evidence>
<dbReference type="Gene3D" id="1.10.760.10">
    <property type="entry name" value="Cytochrome c-like domain"/>
    <property type="match status" value="1"/>
</dbReference>
<keyword evidence="2" id="KW-0813">Transport</keyword>
<dbReference type="Pfam" id="PF13442">
    <property type="entry name" value="Cytochrome_CBB3"/>
    <property type="match status" value="1"/>
</dbReference>
<dbReference type="GO" id="GO:0020037">
    <property type="term" value="F:heme binding"/>
    <property type="evidence" value="ECO:0007669"/>
    <property type="project" value="InterPro"/>
</dbReference>
<dbReference type="PROSITE" id="PS51007">
    <property type="entry name" value="CYTC"/>
    <property type="match status" value="1"/>
</dbReference>
<dbReference type="PANTHER" id="PTHR34688:SF2">
    <property type="entry name" value="CYTOCHROME C6, CHLOROPLASTIC"/>
    <property type="match status" value="1"/>
</dbReference>
<evidence type="ECO:0000256" key="2">
    <source>
        <dbReference type="ARBA" id="ARBA00022448"/>
    </source>
</evidence>